<organism evidence="2">
    <name type="scientific">Glycine max</name>
    <name type="common">Soybean</name>
    <name type="synonym">Glycine hispida</name>
    <dbReference type="NCBI Taxonomy" id="3847"/>
    <lineage>
        <taxon>Eukaryota</taxon>
        <taxon>Viridiplantae</taxon>
        <taxon>Streptophyta</taxon>
        <taxon>Embryophyta</taxon>
        <taxon>Tracheophyta</taxon>
        <taxon>Spermatophyta</taxon>
        <taxon>Magnoliopsida</taxon>
        <taxon>eudicotyledons</taxon>
        <taxon>Gunneridae</taxon>
        <taxon>Pentapetalae</taxon>
        <taxon>rosids</taxon>
        <taxon>fabids</taxon>
        <taxon>Fabales</taxon>
        <taxon>Fabaceae</taxon>
        <taxon>Papilionoideae</taxon>
        <taxon>50 kb inversion clade</taxon>
        <taxon>NPAAA clade</taxon>
        <taxon>indigoferoid/millettioid clade</taxon>
        <taxon>Phaseoleae</taxon>
        <taxon>Glycine</taxon>
        <taxon>Glycine subgen. Soja</taxon>
    </lineage>
</organism>
<dbReference type="HOGENOM" id="CLU_1374349_0_0_1"/>
<dbReference type="InParanoid" id="K7LIP1"/>
<reference evidence="2" key="2">
    <citation type="submission" date="2018-02" db="UniProtKB">
        <authorList>
            <consortium name="EnsemblPlants"/>
        </authorList>
    </citation>
    <scope>IDENTIFICATION</scope>
    <source>
        <strain evidence="2">Williams 82</strain>
    </source>
</reference>
<accession>K7LIP1</accession>
<keyword evidence="3" id="KW-1185">Reference proteome</keyword>
<proteinExistence type="predicted"/>
<dbReference type="EnsemblPlants" id="KRH33077">
    <property type="protein sequence ID" value="KRH33077"/>
    <property type="gene ID" value="GLYMA_10G097700"/>
</dbReference>
<dbReference type="AlphaFoldDB" id="K7LIP1"/>
<reference evidence="1 2" key="1">
    <citation type="journal article" date="2010" name="Nature">
        <title>Genome sequence of the palaeopolyploid soybean.</title>
        <authorList>
            <person name="Schmutz J."/>
            <person name="Cannon S.B."/>
            <person name="Schlueter J."/>
            <person name="Ma J."/>
            <person name="Mitros T."/>
            <person name="Nelson W."/>
            <person name="Hyten D.L."/>
            <person name="Song Q."/>
            <person name="Thelen J.J."/>
            <person name="Cheng J."/>
            <person name="Xu D."/>
            <person name="Hellsten U."/>
            <person name="May G.D."/>
            <person name="Yu Y."/>
            <person name="Sakurai T."/>
            <person name="Umezawa T."/>
            <person name="Bhattacharyya M.K."/>
            <person name="Sandhu D."/>
            <person name="Valliyodan B."/>
            <person name="Lindquist E."/>
            <person name="Peto M."/>
            <person name="Grant D."/>
            <person name="Shu S."/>
            <person name="Goodstein D."/>
            <person name="Barry K."/>
            <person name="Futrell-Griggs M."/>
            <person name="Abernathy B."/>
            <person name="Du J."/>
            <person name="Tian Z."/>
            <person name="Zhu L."/>
            <person name="Gill N."/>
            <person name="Joshi T."/>
            <person name="Libault M."/>
            <person name="Sethuraman A."/>
            <person name="Zhang X.-C."/>
            <person name="Shinozaki K."/>
            <person name="Nguyen H.T."/>
            <person name="Wing R.A."/>
            <person name="Cregan P."/>
            <person name="Specht J."/>
            <person name="Grimwood J."/>
            <person name="Rokhsar D."/>
            <person name="Stacey G."/>
            <person name="Shoemaker R.C."/>
            <person name="Jackson S.A."/>
        </authorList>
    </citation>
    <scope>NUCLEOTIDE SEQUENCE [LARGE SCALE GENOMIC DNA]</scope>
    <source>
        <strain evidence="2">cv. Williams 82</strain>
        <tissue evidence="1">Callus</tissue>
    </source>
</reference>
<dbReference type="Proteomes" id="UP000008827">
    <property type="component" value="Chromosome 10"/>
</dbReference>
<evidence type="ECO:0000313" key="1">
    <source>
        <dbReference type="EMBL" id="KRH33077.1"/>
    </source>
</evidence>
<dbReference type="PaxDb" id="3847-GLYMA10G20555.1"/>
<name>K7LIP1_SOYBN</name>
<sequence>MNFCLLCSNPVAISLICSSLKLVVPKDTYMTEISSCLSSHSMHMCLPLEFFFSTMKHRHRHGHRTRHGYGHVDTCNVQNIERNTGVVSVSDADTDACRTLTRTRVGHRTRQRAEVSVLHSFSMVEVLNDPSAQVFVTTDAIHEVNVSTFDFPDCVVDVAIIEFEEITLCNQEIHELGCGASFQRRNFRDTQAFNQGPSH</sequence>
<evidence type="ECO:0000313" key="2">
    <source>
        <dbReference type="EnsemblPlants" id="KRH33077"/>
    </source>
</evidence>
<protein>
    <submittedName>
        <fullName evidence="1 2">Uncharacterized protein</fullName>
    </submittedName>
</protein>
<dbReference type="EMBL" id="CM000843">
    <property type="protein sequence ID" value="KRH33077.1"/>
    <property type="molecule type" value="Genomic_DNA"/>
</dbReference>
<evidence type="ECO:0000313" key="3">
    <source>
        <dbReference type="Proteomes" id="UP000008827"/>
    </source>
</evidence>
<gene>
    <name evidence="1" type="ORF">GLYMA_10G097700</name>
</gene>
<reference evidence="1" key="3">
    <citation type="submission" date="2018-07" db="EMBL/GenBank/DDBJ databases">
        <title>WGS assembly of Glycine max.</title>
        <authorList>
            <person name="Schmutz J."/>
            <person name="Cannon S."/>
            <person name="Schlueter J."/>
            <person name="Ma J."/>
            <person name="Mitros T."/>
            <person name="Nelson W."/>
            <person name="Hyten D."/>
            <person name="Song Q."/>
            <person name="Thelen J."/>
            <person name="Cheng J."/>
            <person name="Xu D."/>
            <person name="Hellsten U."/>
            <person name="May G."/>
            <person name="Yu Y."/>
            <person name="Sakurai T."/>
            <person name="Umezawa T."/>
            <person name="Bhattacharyya M."/>
            <person name="Sandhu D."/>
            <person name="Valliyodan B."/>
            <person name="Lindquist E."/>
            <person name="Peto M."/>
            <person name="Grant D."/>
            <person name="Shu S."/>
            <person name="Goodstein D."/>
            <person name="Barry K."/>
            <person name="Futrell-Griggs M."/>
            <person name="Abernathy B."/>
            <person name="Du J."/>
            <person name="Tian Z."/>
            <person name="Zhu L."/>
            <person name="Gill N."/>
            <person name="Joshi T."/>
            <person name="Libault M."/>
            <person name="Sethuraman A."/>
            <person name="Zhang X."/>
            <person name="Shinozaki K."/>
            <person name="Nguyen H."/>
            <person name="Wing R."/>
            <person name="Cregan P."/>
            <person name="Specht J."/>
            <person name="Grimwood J."/>
            <person name="Rokhsar D."/>
            <person name="Stacey G."/>
            <person name="Shoemaker R."/>
            <person name="Jackson S."/>
        </authorList>
    </citation>
    <scope>NUCLEOTIDE SEQUENCE</scope>
    <source>
        <tissue evidence="1">Callus</tissue>
    </source>
</reference>
<dbReference type="Gramene" id="KRH33077">
    <property type="protein sequence ID" value="KRH33077"/>
    <property type="gene ID" value="GLYMA_10G097700"/>
</dbReference>